<dbReference type="GO" id="GO:0071949">
    <property type="term" value="F:FAD binding"/>
    <property type="evidence" value="ECO:0007669"/>
    <property type="project" value="InterPro"/>
</dbReference>
<dbReference type="InterPro" id="IPR008274">
    <property type="entry name" value="AldOxase/xan_DH_MoCoBD1"/>
</dbReference>
<comment type="cofactor">
    <cofactor evidence="23">
        <name>[2Fe-2S] cluster</name>
        <dbReference type="ChEBI" id="CHEBI:190135"/>
    </cofactor>
    <text evidence="23">Binds 2 [2Fe-2S] clusters.</text>
</comment>
<evidence type="ECO:0000256" key="2">
    <source>
        <dbReference type="ARBA" id="ARBA00004275"/>
    </source>
</evidence>
<keyword evidence="13 23" id="KW-0408">Iron</keyword>
<feature type="domain" description="2Fe-2S ferredoxin-type" evidence="24">
    <location>
        <begin position="26"/>
        <end position="113"/>
    </location>
</feature>
<dbReference type="SMART" id="SM01008">
    <property type="entry name" value="Ald_Xan_dh_C"/>
    <property type="match status" value="1"/>
</dbReference>
<dbReference type="InterPro" id="IPR016208">
    <property type="entry name" value="Ald_Oxase/xanthine_DH-like"/>
</dbReference>
<dbReference type="InterPro" id="IPR014307">
    <property type="entry name" value="Xanthine_DH_ssu"/>
</dbReference>
<dbReference type="GO" id="GO:0004854">
    <property type="term" value="F:xanthine dehydrogenase activity"/>
    <property type="evidence" value="ECO:0007669"/>
    <property type="project" value="UniProtKB-EC"/>
</dbReference>
<dbReference type="FunFam" id="3.30.43.10:FF:000001">
    <property type="entry name" value="Xanthine dehydrogenase/oxidase"/>
    <property type="match status" value="1"/>
</dbReference>
<dbReference type="SUPFAM" id="SSF56176">
    <property type="entry name" value="FAD-binding/transporter-associated domain-like"/>
    <property type="match status" value="1"/>
</dbReference>
<dbReference type="PANTHER" id="PTHR45444">
    <property type="entry name" value="XANTHINE DEHYDROGENASE"/>
    <property type="match status" value="1"/>
</dbReference>
<feature type="binding site" evidence="22">
    <location>
        <position position="446"/>
    </location>
    <ligand>
        <name>FAD</name>
        <dbReference type="ChEBI" id="CHEBI:57692"/>
    </ligand>
</feature>
<dbReference type="Pfam" id="PF20256">
    <property type="entry name" value="MoCoBD_2"/>
    <property type="match status" value="1"/>
</dbReference>
<dbReference type="Pfam" id="PF00111">
    <property type="entry name" value="Fer2"/>
    <property type="match status" value="1"/>
</dbReference>
<dbReference type="SMART" id="SM01092">
    <property type="entry name" value="CO_deh_flav_C"/>
    <property type="match status" value="1"/>
</dbReference>
<evidence type="ECO:0000256" key="22">
    <source>
        <dbReference type="PIRSR" id="PIRSR000127-2"/>
    </source>
</evidence>
<dbReference type="InterPro" id="IPR016166">
    <property type="entry name" value="FAD-bd_PCMH"/>
</dbReference>
<dbReference type="Gene3D" id="3.30.465.10">
    <property type="match status" value="1"/>
</dbReference>
<keyword evidence="15" id="KW-0520">NAD</keyword>
<keyword evidence="11 22" id="KW-0274">FAD</keyword>
<keyword evidence="7 23" id="KW-0500">Molybdenum</keyword>
<dbReference type="FunFam" id="3.30.365.10:FF:000003">
    <property type="entry name" value="Aldehyde oxidase 1"/>
    <property type="match status" value="1"/>
</dbReference>
<dbReference type="InterPro" id="IPR022407">
    <property type="entry name" value="OxRdtase_Mopterin_BS"/>
</dbReference>
<evidence type="ECO:0000256" key="23">
    <source>
        <dbReference type="PIRSR" id="PIRSR000127-3"/>
    </source>
</evidence>
<dbReference type="Pfam" id="PF03450">
    <property type="entry name" value="CO_deh_flav_C"/>
    <property type="match status" value="1"/>
</dbReference>
<dbReference type="FunFam" id="3.90.1170.50:FF:000001">
    <property type="entry name" value="Aldehyde oxidase 1"/>
    <property type="match status" value="1"/>
</dbReference>
<gene>
    <name evidence="26" type="primary">ry_0</name>
    <name evidence="26" type="ORF">c0_g1_i1</name>
</gene>
<keyword evidence="16" id="KW-0576">Peroxisome</keyword>
<comment type="similarity">
    <text evidence="3">Belongs to the xanthine dehydrogenase family.</text>
</comment>
<dbReference type="Gene3D" id="3.30.365.10">
    <property type="entry name" value="Aldehyde oxidase/xanthine dehydrogenase, molybdopterin binding domain"/>
    <property type="match status" value="4"/>
</dbReference>
<dbReference type="PANTHER" id="PTHR45444:SF3">
    <property type="entry name" value="XANTHINE DEHYDROGENASE"/>
    <property type="match status" value="1"/>
</dbReference>
<dbReference type="InterPro" id="IPR036010">
    <property type="entry name" value="2Fe-2S_ferredoxin-like_sf"/>
</dbReference>
<dbReference type="InterPro" id="IPR002888">
    <property type="entry name" value="2Fe-2S-bd"/>
</dbReference>
<feature type="binding site" evidence="23">
    <location>
        <position position="70"/>
    </location>
    <ligand>
        <name>[2Fe-2S] cluster</name>
        <dbReference type="ChEBI" id="CHEBI:190135"/>
        <label>1</label>
    </ligand>
</feature>
<feature type="domain" description="FAD-binding PCMH-type" evidence="25">
    <location>
        <begin position="249"/>
        <end position="438"/>
    </location>
</feature>
<evidence type="ECO:0000256" key="15">
    <source>
        <dbReference type="ARBA" id="ARBA00023027"/>
    </source>
</evidence>
<comment type="subunit">
    <text evidence="4">Homodimer.</text>
</comment>
<dbReference type="Pfam" id="PF01799">
    <property type="entry name" value="Fer2_2"/>
    <property type="match status" value="1"/>
</dbReference>
<evidence type="ECO:0000256" key="10">
    <source>
        <dbReference type="ARBA" id="ARBA00022723"/>
    </source>
</evidence>
<dbReference type="InterPro" id="IPR037165">
    <property type="entry name" value="AldOxase/xan_DH_Mopterin-bd_sf"/>
</dbReference>
<evidence type="ECO:0000256" key="7">
    <source>
        <dbReference type="ARBA" id="ARBA00022505"/>
    </source>
</evidence>
<dbReference type="InterPro" id="IPR036856">
    <property type="entry name" value="Ald_Oxase/Xan_DH_a/b_sf"/>
</dbReference>
<proteinExistence type="inferred from homology"/>
<keyword evidence="14 23" id="KW-0411">Iron-sulfur</keyword>
<dbReference type="NCBIfam" id="TIGR02963">
    <property type="entry name" value="xanthine_xdhA"/>
    <property type="match status" value="1"/>
</dbReference>
<dbReference type="GO" id="GO:0005506">
    <property type="term" value="F:iron ion binding"/>
    <property type="evidence" value="ECO:0007669"/>
    <property type="project" value="InterPro"/>
</dbReference>
<dbReference type="FunFam" id="3.30.365.10:FF:000004">
    <property type="entry name" value="Xanthine dehydrogenase oxidase"/>
    <property type="match status" value="1"/>
</dbReference>
<feature type="binding site" evidence="23">
    <location>
        <position position="138"/>
    </location>
    <ligand>
        <name>[2Fe-2S] cluster</name>
        <dbReference type="ChEBI" id="CHEBI:190135"/>
        <label>2</label>
    </ligand>
</feature>
<dbReference type="FunFam" id="3.30.465.10:FF:000004">
    <property type="entry name" value="Xanthine dehydrogenase/oxidase"/>
    <property type="match status" value="1"/>
</dbReference>
<evidence type="ECO:0000256" key="21">
    <source>
        <dbReference type="PIRSR" id="PIRSR000127-1"/>
    </source>
</evidence>
<protein>
    <recommendedName>
        <fullName evidence="6">Xanthine dehydrogenase</fullName>
        <ecNumber evidence="5">1.17.1.4</ecNumber>
    </recommendedName>
</protein>
<dbReference type="Pfam" id="PF02738">
    <property type="entry name" value="MoCoBD_1"/>
    <property type="match status" value="1"/>
</dbReference>
<dbReference type="InterPro" id="IPR016167">
    <property type="entry name" value="FAD-bd_PCMH_sub1"/>
</dbReference>
<feature type="binding site" evidence="23">
    <location>
        <position position="95"/>
    </location>
    <ligand>
        <name>[2Fe-2S] cluster</name>
        <dbReference type="ChEBI" id="CHEBI:190135"/>
        <label>1</label>
    </ligand>
</feature>
<feature type="binding site" evidence="22">
    <location>
        <begin position="277"/>
        <end position="284"/>
    </location>
    <ligand>
        <name>FAD</name>
        <dbReference type="ChEBI" id="CHEBI:57692"/>
    </ligand>
</feature>
<evidence type="ECO:0000256" key="5">
    <source>
        <dbReference type="ARBA" id="ARBA00013123"/>
    </source>
</evidence>
<feature type="binding site" evidence="22">
    <location>
        <position position="907"/>
    </location>
    <ligand>
        <name>substrate</name>
    </ligand>
</feature>
<dbReference type="GeneID" id="108975258"/>
<dbReference type="InterPro" id="IPR005107">
    <property type="entry name" value="CO_DH_flav_C"/>
</dbReference>
<feature type="binding site" evidence="23">
    <location>
        <position position="73"/>
    </location>
    <ligand>
        <name>[2Fe-2S] cluster</name>
        <dbReference type="ChEBI" id="CHEBI:190135"/>
        <label>1</label>
    </ligand>
</feature>
<name>A0A0K8U3V6_BACLA</name>
<dbReference type="InterPro" id="IPR006058">
    <property type="entry name" value="2Fe2S_fd_BS"/>
</dbReference>
<feature type="binding site" evidence="22">
    <location>
        <position position="941"/>
    </location>
    <ligand>
        <name>substrate</name>
    </ligand>
</feature>
<feature type="binding site" evidence="23">
    <location>
        <position position="135"/>
    </location>
    <ligand>
        <name>[2Fe-2S] cluster</name>
        <dbReference type="ChEBI" id="CHEBI:190135"/>
        <label>2</label>
    </ligand>
</feature>
<feature type="binding site" evidence="22">
    <location>
        <position position="428"/>
    </location>
    <ligand>
        <name>FAD</name>
        <dbReference type="ChEBI" id="CHEBI:57692"/>
    </ligand>
</feature>
<dbReference type="EMBL" id="GDHF01031091">
    <property type="protein sequence ID" value="JAI21223.1"/>
    <property type="molecule type" value="Transcribed_RNA"/>
</dbReference>
<feature type="binding site" evidence="23">
    <location>
        <position position="170"/>
    </location>
    <ligand>
        <name>[2Fe-2S] cluster</name>
        <dbReference type="ChEBI" id="CHEBI:190135"/>
        <label>2</label>
    </ligand>
</feature>
<sequence>MSQTNSVAHIMAVNGNASKLPIEKESPLIFFVNGKKLVDPTPDPECTLLTYLRDKLRLCGTKLGCGEGGCGACTVMLSRVDRATNSVKHLAVNACLMPVCAMHGCAVTTIEGIGSTRTRLHPVQERLAKAHGSQCGFCTPGIVMSMYALLRSLPLPSMKDLEVAFQGNLCRCTGYRPILEGYKTFTKEFACAMGDKCCKLNGNKIQNDDNEEQKLFEKSEFLPFDPSQEPIFPPELHLNSQYDAENLLFKGPRSTWYRPVELLDLLKLKAEHPHGKIIVGNTEVGVEMKFKQFLYTVHINPIKVPELNEIRELEGSILFGSAVTLMDIDEYLRELIEKLPEHETRFFRCAVKMLHYFAGKQIRNVASLGGNIMTGSPISDMNPILTAACAKLKVCSLVDGKVETRYVYMGPGFFTGYRKNTILPHEVLVGIYFPKSSKDQHFVAFKQARRRDDDIAIVNAVINVTFEPNNNIIQQIHMAFGGMAPTTIMAPKTSQIMAKQKWNRVLVERVTESLCAELPLAPSAPGGMIAYRRSLVVSLFFKAYLAISQELIKSGIIEDDTIPERELSGADTFHTPILKSAQLFERVCVEQPTCDPIGRPKVHASALKQATGEAIYCDDIPRHENELYLALVLSTKAHAKITSVDASDALKQQGVHAFYSSKDLSEYENKVGTVFHDEEVFASEVVYCQGQVIGAIVADSQVLAQRAARLVHIKYEELTPIIVTIEQAIAHKSYFPNYPQYIEKGDVQKGFEQADHVYEGSCRMGGQEHFYLETHACVATPRDSDEIELFCSTQNPTEIQKLVAHVLSVPWHKVVCRSKRLGGGFGGKESRSIILALPVALASYRLRRPVRCMLDRDEDMMTTGTRHPFLFKYKIGFTKEGLITACDIECYTNAGCTMDLSFSVLDRAMNHFENCYRIPNVKVGGWVCKTNLPSNTAFRGFGGPQGMFAAEHIVRDVARIVGKDYLDVMQLNFYKTGDYTHYNQKLENFPIEKCFRDCLDQSKFHEKRAEIAEFNKSNRWRKRGISLVPTKYGIAFGAMHLNQAGALVNIYGDGSVLLSHGGVEIGQGLHTKMIQCCARALAIPPELIHIAETATDKVPNTSPTAASVGSDINGMAVLNACEKLNERLKPIKDANPKDTWQEWISKAYFARIGLSASGFYKMLDVGDDPKTNPNARCYNYYTNGVGVSVVEIDCLTGDHQVLSTDIVMDIGSSLNPAIDIGQIEGAFMQGYGLFVLEELIYSPQGALYSRGPGMYKLPGFADIPSEFNVSLLTGAPNPRAVYSSKAVGEPPLFIGSTAFFAIKEAIAAARVERRLNGHFVLHAPATAARIRMACQDEFTELIDQPTPETYTPWNVVP</sequence>
<evidence type="ECO:0000256" key="4">
    <source>
        <dbReference type="ARBA" id="ARBA00011738"/>
    </source>
</evidence>
<dbReference type="InterPro" id="IPR002346">
    <property type="entry name" value="Mopterin_DH_FAD-bd"/>
</dbReference>
<evidence type="ECO:0000256" key="6">
    <source>
        <dbReference type="ARBA" id="ARBA00019394"/>
    </source>
</evidence>
<dbReference type="InterPro" id="IPR046867">
    <property type="entry name" value="AldOxase/xan_DH_MoCoBD2"/>
</dbReference>
<dbReference type="GO" id="GO:0043546">
    <property type="term" value="F:molybdopterin cofactor binding"/>
    <property type="evidence" value="ECO:0007669"/>
    <property type="project" value="InterPro"/>
</dbReference>
<evidence type="ECO:0000256" key="12">
    <source>
        <dbReference type="ARBA" id="ARBA00023002"/>
    </source>
</evidence>
<dbReference type="PIRSF" id="PIRSF000127">
    <property type="entry name" value="Xanthine_DH"/>
    <property type="match status" value="1"/>
</dbReference>
<feature type="binding site" evidence="23">
    <location>
        <position position="939"/>
    </location>
    <ligand>
        <name>Mo-molybdopterin</name>
        <dbReference type="ChEBI" id="CHEBI:71302"/>
    </ligand>
    <ligandPart>
        <name>Mo</name>
        <dbReference type="ChEBI" id="CHEBI:28685"/>
    </ligandPart>
</feature>
<dbReference type="PROSITE" id="PS51085">
    <property type="entry name" value="2FE2S_FER_2"/>
    <property type="match status" value="1"/>
</dbReference>
<evidence type="ECO:0000313" key="26">
    <source>
        <dbReference type="EMBL" id="JAI21223.1"/>
    </source>
</evidence>
<feature type="binding site" evidence="23">
    <location>
        <position position="825"/>
    </location>
    <ligand>
        <name>Mo-molybdopterin</name>
        <dbReference type="ChEBI" id="CHEBI:71302"/>
    </ligand>
    <ligandPart>
        <name>Mo</name>
        <dbReference type="ChEBI" id="CHEBI:28685"/>
    </ligandPart>
</feature>
<feature type="binding site" evidence="22">
    <location>
        <position position="380"/>
    </location>
    <ligand>
        <name>FAD</name>
        <dbReference type="ChEBI" id="CHEBI:57692"/>
    </ligand>
</feature>
<keyword evidence="10 23" id="KW-0479">Metal-binding</keyword>
<dbReference type="Pfam" id="PF01315">
    <property type="entry name" value="Ald_Xan_dh_C"/>
    <property type="match status" value="1"/>
</dbReference>
<dbReference type="SUPFAM" id="SSF55447">
    <property type="entry name" value="CO dehydrogenase flavoprotein C-terminal domain-like"/>
    <property type="match status" value="1"/>
</dbReference>
<accession>A0A0K8U3V6</accession>
<dbReference type="InterPro" id="IPR036884">
    <property type="entry name" value="2Fe-2S-bd_dom_sf"/>
</dbReference>
<dbReference type="Gene3D" id="3.30.43.10">
    <property type="entry name" value="Uridine Diphospho-n-acetylenolpyruvylglucosamine Reductase, domain 2"/>
    <property type="match status" value="1"/>
</dbReference>
<dbReference type="OrthoDB" id="8300278at2759"/>
<dbReference type="PROSITE" id="PS00197">
    <property type="entry name" value="2FE2S_FER_1"/>
    <property type="match status" value="1"/>
</dbReference>
<dbReference type="FunFam" id="3.30.365.10:FF:000001">
    <property type="entry name" value="Xanthine dehydrogenase oxidase"/>
    <property type="match status" value="1"/>
</dbReference>
<comment type="cofactor">
    <cofactor evidence="23">
        <name>Mo-molybdopterin</name>
        <dbReference type="ChEBI" id="CHEBI:71302"/>
    </cofactor>
    <text evidence="23">Binds 1 Mo-molybdopterin (Mo-MPT) cofactor per subunit.</text>
</comment>
<evidence type="ECO:0000256" key="11">
    <source>
        <dbReference type="ARBA" id="ARBA00022827"/>
    </source>
</evidence>
<dbReference type="SUPFAM" id="SSF54292">
    <property type="entry name" value="2Fe-2S ferredoxin-like"/>
    <property type="match status" value="1"/>
</dbReference>
<dbReference type="GO" id="GO:0005777">
    <property type="term" value="C:peroxisome"/>
    <property type="evidence" value="ECO:0007669"/>
    <property type="project" value="UniProtKB-SubCell"/>
</dbReference>
<feature type="binding site" evidence="23">
    <location>
        <position position="172"/>
    </location>
    <ligand>
        <name>[2Fe-2S] cluster</name>
        <dbReference type="ChEBI" id="CHEBI:190135"/>
        <label>2</label>
    </ligand>
</feature>
<evidence type="ECO:0000256" key="1">
    <source>
        <dbReference type="ARBA" id="ARBA00001974"/>
    </source>
</evidence>
<comment type="catalytic activity">
    <reaction evidence="19">
        <text>hypoxanthine + NAD(+) + H2O = xanthine + NADH + H(+)</text>
        <dbReference type="Rhea" id="RHEA:24670"/>
        <dbReference type="ChEBI" id="CHEBI:15377"/>
        <dbReference type="ChEBI" id="CHEBI:15378"/>
        <dbReference type="ChEBI" id="CHEBI:17368"/>
        <dbReference type="ChEBI" id="CHEBI:17712"/>
        <dbReference type="ChEBI" id="CHEBI:57540"/>
        <dbReference type="ChEBI" id="CHEBI:57945"/>
        <dbReference type="EC" id="1.17.1.4"/>
    </reaction>
</comment>
<evidence type="ECO:0000256" key="9">
    <source>
        <dbReference type="ARBA" id="ARBA00022714"/>
    </source>
</evidence>
<dbReference type="FunFam" id="3.30.390.50:FF:000001">
    <property type="entry name" value="Xanthine dehydrogenase oxidase"/>
    <property type="match status" value="1"/>
</dbReference>
<dbReference type="InterPro" id="IPR036318">
    <property type="entry name" value="FAD-bd_PCMH-like_sf"/>
</dbReference>
<dbReference type="SUPFAM" id="SSF56003">
    <property type="entry name" value="Molybdenum cofactor-binding domain"/>
    <property type="match status" value="1"/>
</dbReference>
<comment type="cofactor">
    <cofactor evidence="1 22">
        <name>FAD</name>
        <dbReference type="ChEBI" id="CHEBI:57692"/>
    </cofactor>
</comment>
<comment type="catalytic activity">
    <reaction evidence="18">
        <text>xanthine + NAD(+) + H2O = urate + NADH + H(+)</text>
        <dbReference type="Rhea" id="RHEA:16669"/>
        <dbReference type="ChEBI" id="CHEBI:15377"/>
        <dbReference type="ChEBI" id="CHEBI:15378"/>
        <dbReference type="ChEBI" id="CHEBI:17712"/>
        <dbReference type="ChEBI" id="CHEBI:17775"/>
        <dbReference type="ChEBI" id="CHEBI:57540"/>
        <dbReference type="ChEBI" id="CHEBI:57945"/>
        <dbReference type="EC" id="1.17.1.4"/>
    </reaction>
</comment>
<dbReference type="Gene3D" id="3.30.390.50">
    <property type="entry name" value="CO dehydrogenase flavoprotein, C-terminal domain"/>
    <property type="match status" value="1"/>
</dbReference>
<dbReference type="FunFam" id="1.10.150.120:FF:000001">
    <property type="entry name" value="Aldehyde oxidase 1"/>
    <property type="match status" value="1"/>
</dbReference>
<evidence type="ECO:0000256" key="19">
    <source>
        <dbReference type="ARBA" id="ARBA00049517"/>
    </source>
</evidence>
<dbReference type="InterPro" id="IPR012675">
    <property type="entry name" value="Beta-grasp_dom_sf"/>
</dbReference>
<feature type="binding site" evidence="22">
    <location>
        <position position="357"/>
    </location>
    <ligand>
        <name>FAD</name>
        <dbReference type="ChEBI" id="CHEBI:57692"/>
    </ligand>
</feature>
<feature type="binding site" evidence="23">
    <location>
        <position position="65"/>
    </location>
    <ligand>
        <name>[2Fe-2S] cluster</name>
        <dbReference type="ChEBI" id="CHEBI:190135"/>
        <label>1</label>
    </ligand>
</feature>
<keyword evidence="12" id="KW-0560">Oxidoreductase</keyword>
<dbReference type="InterPro" id="IPR036683">
    <property type="entry name" value="CO_DH_flav_C_dom_sf"/>
</dbReference>
<dbReference type="InterPro" id="IPR016169">
    <property type="entry name" value="FAD-bd_PCMH_sub2"/>
</dbReference>
<dbReference type="SUPFAM" id="SSF47741">
    <property type="entry name" value="CO dehydrogenase ISP C-domain like"/>
    <property type="match status" value="1"/>
</dbReference>
<feature type="binding site" evidence="22">
    <location>
        <begin position="367"/>
        <end position="371"/>
    </location>
    <ligand>
        <name>FAD</name>
        <dbReference type="ChEBI" id="CHEBI:57692"/>
    </ligand>
</feature>
<comment type="cofactor">
    <cofactor evidence="17">
        <name>[2Fe-2S] cluster</name>
        <dbReference type="ChEBI" id="CHEBI:190135"/>
    </cofactor>
</comment>
<dbReference type="Gene3D" id="1.10.150.120">
    <property type="entry name" value="[2Fe-2S]-binding domain"/>
    <property type="match status" value="1"/>
</dbReference>
<evidence type="ECO:0000256" key="8">
    <source>
        <dbReference type="ARBA" id="ARBA00022630"/>
    </source>
</evidence>
<evidence type="ECO:0000256" key="3">
    <source>
        <dbReference type="ARBA" id="ARBA00006849"/>
    </source>
</evidence>
<dbReference type="Gene3D" id="3.10.20.30">
    <property type="match status" value="1"/>
</dbReference>
<comment type="function">
    <text evidence="20">Key enzyme in purine degradation. Catalyzes the oxidation of hypoxanthine to xanthine. Catalyzes the oxidation of xanthine to uric acid.</text>
</comment>
<evidence type="ECO:0000259" key="24">
    <source>
        <dbReference type="PROSITE" id="PS51085"/>
    </source>
</evidence>
<dbReference type="Pfam" id="PF00941">
    <property type="entry name" value="FAD_binding_5"/>
    <property type="match status" value="1"/>
</dbReference>
<evidence type="ECO:0000256" key="18">
    <source>
        <dbReference type="ARBA" id="ARBA00049017"/>
    </source>
</evidence>
<feature type="active site" description="Proton acceptor" evidence="21">
    <location>
        <position position="1289"/>
    </location>
</feature>
<dbReference type="InterPro" id="IPR001041">
    <property type="entry name" value="2Fe-2S_ferredoxin-type"/>
</dbReference>
<feature type="binding site" evidence="23">
    <location>
        <position position="1106"/>
    </location>
    <ligand>
        <name>Mo-molybdopterin</name>
        <dbReference type="ChEBI" id="CHEBI:71302"/>
    </ligand>
    <ligandPart>
        <name>Mo</name>
        <dbReference type="ChEBI" id="CHEBI:28685"/>
    </ligandPart>
</feature>
<feature type="binding site" evidence="23">
    <location>
        <position position="794"/>
    </location>
    <ligand>
        <name>Mo-molybdopterin</name>
        <dbReference type="ChEBI" id="CHEBI:71302"/>
    </ligand>
    <ligandPart>
        <name>Mo</name>
        <dbReference type="ChEBI" id="CHEBI:28685"/>
    </ligandPart>
</feature>
<dbReference type="EC" id="1.17.1.4" evidence="5"/>
<dbReference type="PROSITE" id="PS00559">
    <property type="entry name" value="MOLYBDOPTERIN_EUK"/>
    <property type="match status" value="1"/>
</dbReference>
<keyword evidence="9 23" id="KW-0001">2Fe-2S</keyword>
<organism evidence="26">
    <name type="scientific">Bactrocera latifrons</name>
    <name type="common">Malaysian fruit fly</name>
    <name type="synonym">Chaetodacus latifrons</name>
    <dbReference type="NCBI Taxonomy" id="174628"/>
    <lineage>
        <taxon>Eukaryota</taxon>
        <taxon>Metazoa</taxon>
        <taxon>Ecdysozoa</taxon>
        <taxon>Arthropoda</taxon>
        <taxon>Hexapoda</taxon>
        <taxon>Insecta</taxon>
        <taxon>Pterygota</taxon>
        <taxon>Neoptera</taxon>
        <taxon>Endopterygota</taxon>
        <taxon>Diptera</taxon>
        <taxon>Brachycera</taxon>
        <taxon>Muscomorpha</taxon>
        <taxon>Tephritoidea</taxon>
        <taxon>Tephritidae</taxon>
        <taxon>Bactrocera</taxon>
        <taxon>Bactrocera</taxon>
    </lineage>
</organism>
<comment type="subcellular location">
    <subcellularLocation>
        <location evidence="2">Peroxisome</location>
    </subcellularLocation>
</comment>
<reference evidence="26" key="1">
    <citation type="submission" date="2015-06" db="EMBL/GenBank/DDBJ databases">
        <authorList>
            <person name="Hoefler B.C."/>
            <person name="Straight P.D."/>
        </authorList>
    </citation>
    <scope>NUCLEOTIDE SEQUENCE</scope>
</reference>
<dbReference type="CTD" id="41605"/>
<evidence type="ECO:0000256" key="20">
    <source>
        <dbReference type="ARBA" id="ARBA00053333"/>
    </source>
</evidence>
<evidence type="ECO:0000259" key="25">
    <source>
        <dbReference type="PROSITE" id="PS51387"/>
    </source>
</evidence>
<evidence type="ECO:0000256" key="13">
    <source>
        <dbReference type="ARBA" id="ARBA00023004"/>
    </source>
</evidence>
<evidence type="ECO:0000256" key="16">
    <source>
        <dbReference type="ARBA" id="ARBA00023140"/>
    </source>
</evidence>
<keyword evidence="8" id="KW-0285">Flavoprotein</keyword>
<evidence type="ECO:0000256" key="17">
    <source>
        <dbReference type="ARBA" id="ARBA00034078"/>
    </source>
</evidence>
<dbReference type="GO" id="GO:0051537">
    <property type="term" value="F:2 iron, 2 sulfur cluster binding"/>
    <property type="evidence" value="ECO:0007669"/>
    <property type="project" value="UniProtKB-KW"/>
</dbReference>
<dbReference type="SUPFAM" id="SSF54665">
    <property type="entry name" value="CO dehydrogenase molybdoprotein N-domain-like"/>
    <property type="match status" value="1"/>
</dbReference>
<evidence type="ECO:0000256" key="14">
    <source>
        <dbReference type="ARBA" id="ARBA00023014"/>
    </source>
</evidence>
<dbReference type="Gene3D" id="3.90.1170.50">
    <property type="entry name" value="Aldehyde oxidase/xanthine dehydrogenase, a/b hammerhead"/>
    <property type="match status" value="1"/>
</dbReference>
<dbReference type="PROSITE" id="PS51387">
    <property type="entry name" value="FAD_PCMH"/>
    <property type="match status" value="1"/>
</dbReference>
<feature type="binding site" evidence="22">
    <location>
        <position position="829"/>
    </location>
    <ligand>
        <name>substrate</name>
    </ligand>
</feature>
<dbReference type="FunFam" id="3.10.20.30:FF:000015">
    <property type="entry name" value="Aldehyde oxidase 1"/>
    <property type="match status" value="1"/>
</dbReference>
<dbReference type="InterPro" id="IPR000674">
    <property type="entry name" value="Ald_Oxase/Xan_DH_a/b"/>
</dbReference>